<dbReference type="EMBL" id="OY660887">
    <property type="protein sequence ID" value="CAJ1087076.1"/>
    <property type="molecule type" value="Genomic_DNA"/>
</dbReference>
<gene>
    <name evidence="1" type="ORF">XNOV1_A013637</name>
</gene>
<protein>
    <submittedName>
        <fullName evidence="1">Uncharacterized protein</fullName>
    </submittedName>
</protein>
<proteinExistence type="predicted"/>
<keyword evidence="2" id="KW-1185">Reference proteome</keyword>
<evidence type="ECO:0000313" key="1">
    <source>
        <dbReference type="EMBL" id="CAJ1087076.1"/>
    </source>
</evidence>
<dbReference type="AlphaFoldDB" id="A0AAV1HPY2"/>
<name>A0AAV1HPY2_XYRNO</name>
<dbReference type="Proteomes" id="UP001178508">
    <property type="component" value="Chromosome 24"/>
</dbReference>
<sequence>MWQRSRPLQALPIPLKATSSAAQAVLFQQDLRQPLTHVGTWSSFPPLTWKWLVDQASYEKKQNITMTQKPDNNSTGGFVGNTRAALGLIKKSSQVNNKQEIAQVLSPFVPDCDGGVVGDTGARM</sequence>
<organism evidence="1 2">
    <name type="scientific">Xyrichtys novacula</name>
    <name type="common">Pearly razorfish</name>
    <name type="synonym">Hemipteronotus novacula</name>
    <dbReference type="NCBI Taxonomy" id="13765"/>
    <lineage>
        <taxon>Eukaryota</taxon>
        <taxon>Metazoa</taxon>
        <taxon>Chordata</taxon>
        <taxon>Craniata</taxon>
        <taxon>Vertebrata</taxon>
        <taxon>Euteleostomi</taxon>
        <taxon>Actinopterygii</taxon>
        <taxon>Neopterygii</taxon>
        <taxon>Teleostei</taxon>
        <taxon>Neoteleostei</taxon>
        <taxon>Acanthomorphata</taxon>
        <taxon>Eupercaria</taxon>
        <taxon>Labriformes</taxon>
        <taxon>Labridae</taxon>
        <taxon>Xyrichtys</taxon>
    </lineage>
</organism>
<evidence type="ECO:0000313" key="2">
    <source>
        <dbReference type="Proteomes" id="UP001178508"/>
    </source>
</evidence>
<accession>A0AAV1HPY2</accession>
<reference evidence="1" key="1">
    <citation type="submission" date="2023-08" db="EMBL/GenBank/DDBJ databases">
        <authorList>
            <person name="Alioto T."/>
            <person name="Alioto T."/>
            <person name="Gomez Garrido J."/>
        </authorList>
    </citation>
    <scope>NUCLEOTIDE SEQUENCE</scope>
</reference>